<dbReference type="Gene3D" id="1.25.40.10">
    <property type="entry name" value="Tetratricopeptide repeat domain"/>
    <property type="match status" value="4"/>
</dbReference>
<comment type="similarity">
    <text evidence="1">Belongs to the PPR family. PCMP-H subfamily.</text>
</comment>
<dbReference type="FunFam" id="1.25.40.10:FF:000344">
    <property type="entry name" value="Pentatricopeptide repeat-containing protein"/>
    <property type="match status" value="1"/>
</dbReference>
<dbReference type="InterPro" id="IPR011990">
    <property type="entry name" value="TPR-like_helical_dom_sf"/>
</dbReference>
<evidence type="ECO:0000259" key="4">
    <source>
        <dbReference type="Pfam" id="PF14432"/>
    </source>
</evidence>
<organism evidence="5 6">
    <name type="scientific">Apostasia shenzhenica</name>
    <dbReference type="NCBI Taxonomy" id="1088818"/>
    <lineage>
        <taxon>Eukaryota</taxon>
        <taxon>Viridiplantae</taxon>
        <taxon>Streptophyta</taxon>
        <taxon>Embryophyta</taxon>
        <taxon>Tracheophyta</taxon>
        <taxon>Spermatophyta</taxon>
        <taxon>Magnoliopsida</taxon>
        <taxon>Liliopsida</taxon>
        <taxon>Asparagales</taxon>
        <taxon>Orchidaceae</taxon>
        <taxon>Apostasioideae</taxon>
        <taxon>Apostasia</taxon>
    </lineage>
</organism>
<evidence type="ECO:0000256" key="2">
    <source>
        <dbReference type="ARBA" id="ARBA00022737"/>
    </source>
</evidence>
<dbReference type="PROSITE" id="PS51375">
    <property type="entry name" value="PPR"/>
    <property type="match status" value="2"/>
</dbReference>
<evidence type="ECO:0000256" key="3">
    <source>
        <dbReference type="PROSITE-ProRule" id="PRU00708"/>
    </source>
</evidence>
<keyword evidence="6" id="KW-1185">Reference proteome</keyword>
<evidence type="ECO:0000313" key="5">
    <source>
        <dbReference type="EMBL" id="PKA61471.1"/>
    </source>
</evidence>
<dbReference type="EC" id="3.6.1.-" evidence="5"/>
<feature type="repeat" description="PPR" evidence="3">
    <location>
        <begin position="131"/>
        <end position="165"/>
    </location>
</feature>
<feature type="domain" description="DYW" evidence="4">
    <location>
        <begin position="448"/>
        <end position="540"/>
    </location>
</feature>
<dbReference type="OrthoDB" id="185373at2759"/>
<accession>A0A2I0B0Z2</accession>
<name>A0A2I0B0Z2_9ASPA</name>
<dbReference type="Pfam" id="PF20431">
    <property type="entry name" value="E_motif"/>
    <property type="match status" value="1"/>
</dbReference>
<dbReference type="GO" id="GO:0003729">
    <property type="term" value="F:mRNA binding"/>
    <property type="evidence" value="ECO:0007669"/>
    <property type="project" value="UniProtKB-ARBA"/>
</dbReference>
<dbReference type="InterPro" id="IPR046960">
    <property type="entry name" value="PPR_At4g14850-like_plant"/>
</dbReference>
<dbReference type="GO" id="GO:0009451">
    <property type="term" value="P:RNA modification"/>
    <property type="evidence" value="ECO:0007669"/>
    <property type="project" value="InterPro"/>
</dbReference>
<dbReference type="AlphaFoldDB" id="A0A2I0B0Z2"/>
<dbReference type="InterPro" id="IPR032867">
    <property type="entry name" value="DYW_dom"/>
</dbReference>
<dbReference type="Pfam" id="PF13041">
    <property type="entry name" value="PPR_2"/>
    <property type="match status" value="1"/>
</dbReference>
<dbReference type="GO" id="GO:0016787">
    <property type="term" value="F:hydrolase activity"/>
    <property type="evidence" value="ECO:0007669"/>
    <property type="project" value="UniProtKB-KW"/>
</dbReference>
<dbReference type="InterPro" id="IPR046848">
    <property type="entry name" value="E_motif"/>
</dbReference>
<dbReference type="EMBL" id="KZ451930">
    <property type="protein sequence ID" value="PKA61471.1"/>
    <property type="molecule type" value="Genomic_DNA"/>
</dbReference>
<gene>
    <name evidence="5" type="primary">PCMP-H28</name>
    <name evidence="5" type="ORF">AXF42_Ash014388</name>
</gene>
<proteinExistence type="inferred from homology"/>
<feature type="repeat" description="PPR" evidence="3">
    <location>
        <begin position="232"/>
        <end position="266"/>
    </location>
</feature>
<keyword evidence="2" id="KW-0677">Repeat</keyword>
<dbReference type="FunFam" id="1.25.40.10:FF:000690">
    <property type="entry name" value="Pentatricopeptide repeat-containing protein"/>
    <property type="match status" value="1"/>
</dbReference>
<dbReference type="PANTHER" id="PTHR47926:SF461">
    <property type="entry name" value="PENTATRICOPEPTIDE REPEAT SUPERFAMILY PROTEIN"/>
    <property type="match status" value="1"/>
</dbReference>
<dbReference type="Pfam" id="PF01535">
    <property type="entry name" value="PPR"/>
    <property type="match status" value="3"/>
</dbReference>
<sequence length="540" mass="60677">MELAAVSDGHSAQLHAKLIKTAPHFDSFLANYVLRAYSKSPRPHRALRLFLHHHSQPLAPIPDRFTFAPLLSAAARLGCADTGRQLHALLLKSSLFPSSSTQSLNSLIHFYSSCRLLLPALQVFDEMSERDVVSWTSAISAAADADSPRHALRLFDSMVADGIQPNEATAVAALRSCADLGALSTGRRIHRIARVHGFSSKPNVATSLLDMYAKCGRIDLAEEIFRGLPEKDVFAWTAMIFGLAYHERSREALDLFQDMVEMGVQPDDRTITALLCACRSKAWVAEGYRVYNNMHKFGITPRIQHYGCMVDLLARGGHLSEAEGFIRRMPVEPDAVLWRTLIWASMIHGDSERAERLMEKRKLLEMDPVDSGSYVLMGNVFGSLGKWEKKAKVRETMVKRRTGKLPGCSRIEVNGVVHEFEAGDSGHPEAERIYEKWDEIVERLRVEGYSPHVSEVLLDMEDEEKASQLHHHSEKLALAFGLINTSPEEEILIVKNLRSCQDCHSAMKLISRIYGRKIMVRDRIKFHHFSNGCCSCGDFW</sequence>
<dbReference type="Proteomes" id="UP000236161">
    <property type="component" value="Unassembled WGS sequence"/>
</dbReference>
<keyword evidence="5" id="KW-0378">Hydrolase</keyword>
<evidence type="ECO:0000313" key="6">
    <source>
        <dbReference type="Proteomes" id="UP000236161"/>
    </source>
</evidence>
<evidence type="ECO:0000256" key="1">
    <source>
        <dbReference type="ARBA" id="ARBA00006643"/>
    </source>
</evidence>
<dbReference type="Pfam" id="PF14432">
    <property type="entry name" value="DYW_deaminase"/>
    <property type="match status" value="1"/>
</dbReference>
<dbReference type="GO" id="GO:0008270">
    <property type="term" value="F:zinc ion binding"/>
    <property type="evidence" value="ECO:0007669"/>
    <property type="project" value="InterPro"/>
</dbReference>
<protein>
    <submittedName>
        <fullName evidence="5">Pentatricopeptide repeat-containing protein</fullName>
        <ecNumber evidence="5">3.6.1.-</ecNumber>
    </submittedName>
</protein>
<dbReference type="InterPro" id="IPR002885">
    <property type="entry name" value="PPR_rpt"/>
</dbReference>
<reference evidence="5 6" key="1">
    <citation type="journal article" date="2017" name="Nature">
        <title>The Apostasia genome and the evolution of orchids.</title>
        <authorList>
            <person name="Zhang G.Q."/>
            <person name="Liu K.W."/>
            <person name="Li Z."/>
            <person name="Lohaus R."/>
            <person name="Hsiao Y.Y."/>
            <person name="Niu S.C."/>
            <person name="Wang J.Y."/>
            <person name="Lin Y.C."/>
            <person name="Xu Q."/>
            <person name="Chen L.J."/>
            <person name="Yoshida K."/>
            <person name="Fujiwara S."/>
            <person name="Wang Z.W."/>
            <person name="Zhang Y.Q."/>
            <person name="Mitsuda N."/>
            <person name="Wang M."/>
            <person name="Liu G.H."/>
            <person name="Pecoraro L."/>
            <person name="Huang H.X."/>
            <person name="Xiao X.J."/>
            <person name="Lin M."/>
            <person name="Wu X.Y."/>
            <person name="Wu W.L."/>
            <person name="Chen Y.Y."/>
            <person name="Chang S.B."/>
            <person name="Sakamoto S."/>
            <person name="Ohme-Takagi M."/>
            <person name="Yagi M."/>
            <person name="Zeng S.J."/>
            <person name="Shen C.Y."/>
            <person name="Yeh C.M."/>
            <person name="Luo Y.B."/>
            <person name="Tsai W.C."/>
            <person name="Van de Peer Y."/>
            <person name="Liu Z.J."/>
        </authorList>
    </citation>
    <scope>NUCLEOTIDE SEQUENCE [LARGE SCALE GENOMIC DNA]</scope>
    <source>
        <strain evidence="6">cv. Shenzhen</strain>
        <tissue evidence="5">Stem</tissue>
    </source>
</reference>
<dbReference type="PANTHER" id="PTHR47926">
    <property type="entry name" value="PENTATRICOPEPTIDE REPEAT-CONTAINING PROTEIN"/>
    <property type="match status" value="1"/>
</dbReference>
<dbReference type="NCBIfam" id="TIGR00756">
    <property type="entry name" value="PPR"/>
    <property type="match status" value="2"/>
</dbReference>